<dbReference type="PANTHER" id="PTHR48083:SF13">
    <property type="entry name" value="ACYL-COA DEHYDROGENASE FAMILY MEMBER 11"/>
    <property type="match status" value="1"/>
</dbReference>
<reference evidence="11" key="1">
    <citation type="submission" date="2020-12" db="EMBL/GenBank/DDBJ databases">
        <title>Bacterial taxonomy.</title>
        <authorList>
            <person name="Pan X."/>
        </authorList>
    </citation>
    <scope>NUCLEOTIDE SEQUENCE</scope>
    <source>
        <strain evidence="11">KCTC 52957</strain>
    </source>
</reference>
<dbReference type="Gene3D" id="1.20.140.10">
    <property type="entry name" value="Butyryl-CoA Dehydrogenase, subunit A, domain 3"/>
    <property type="match status" value="1"/>
</dbReference>
<dbReference type="InterPro" id="IPR013786">
    <property type="entry name" value="AcylCoA_DH/ox_N"/>
</dbReference>
<evidence type="ECO:0000313" key="12">
    <source>
        <dbReference type="Proteomes" id="UP000642488"/>
    </source>
</evidence>
<evidence type="ECO:0000259" key="8">
    <source>
        <dbReference type="Pfam" id="PF00441"/>
    </source>
</evidence>
<evidence type="ECO:0000259" key="10">
    <source>
        <dbReference type="Pfam" id="PF02771"/>
    </source>
</evidence>
<accession>A0A934IF74</accession>
<dbReference type="Pfam" id="PF02770">
    <property type="entry name" value="Acyl-CoA_dh_M"/>
    <property type="match status" value="1"/>
</dbReference>
<dbReference type="GO" id="GO:0005737">
    <property type="term" value="C:cytoplasm"/>
    <property type="evidence" value="ECO:0007669"/>
    <property type="project" value="TreeGrafter"/>
</dbReference>
<dbReference type="AlphaFoldDB" id="A0A934IF74"/>
<evidence type="ECO:0000256" key="2">
    <source>
        <dbReference type="ARBA" id="ARBA00009347"/>
    </source>
</evidence>
<proteinExistence type="inferred from homology"/>
<dbReference type="SUPFAM" id="SSF56645">
    <property type="entry name" value="Acyl-CoA dehydrogenase NM domain-like"/>
    <property type="match status" value="1"/>
</dbReference>
<name>A0A934IF74_9RHOB</name>
<dbReference type="Gene3D" id="1.10.540.10">
    <property type="entry name" value="Acyl-CoA dehydrogenase/oxidase, N-terminal domain"/>
    <property type="match status" value="1"/>
</dbReference>
<dbReference type="Proteomes" id="UP000642488">
    <property type="component" value="Unassembled WGS sequence"/>
</dbReference>
<sequence length="403" mass="45142">MDFALSPEDDDLRRRVAAFVNDEILPVEADRANWDAHENIADAPLARLQQKAKDAGLWAPQVPVEYGGRALSTVAMAAVYEEMNRSIFGPVCFNCAAPDDGNMWVLSKVGTEAQKEEFLKPIVDGSVRSSFAMTEPDGGCGSDPSLTYTTATRDGDKWIIKGRKWWTTGAGVAKHFIVIARTSDDDRKGLTAFLFHADQPGWEIVRRIPIMGPEEHGGHCELRFDGLEIPDSNRLLEVGDGLKVTQIRLGKARLTHCMRWLGMAKRAMELGMAYVEDRESFGQKLIDRESVQLQLAEAAMGIEIGRLLTMKAAWMIDQGDYARKEISMAKIQVADILHKAVDTSLQLNGGLGYSKDIPLEWMYRYARQARLVDGASEVHKMVISRTLRDMRRDFWHWGTPDDT</sequence>
<dbReference type="GO" id="GO:0033539">
    <property type="term" value="P:fatty acid beta-oxidation using acyl-CoA dehydrogenase"/>
    <property type="evidence" value="ECO:0007669"/>
    <property type="project" value="TreeGrafter"/>
</dbReference>
<comment type="subunit">
    <text evidence="3">Homodimer.</text>
</comment>
<feature type="domain" description="Acyl-CoA oxidase/dehydrogenase middle" evidence="9">
    <location>
        <begin position="130"/>
        <end position="225"/>
    </location>
</feature>
<dbReference type="InterPro" id="IPR009100">
    <property type="entry name" value="AcylCoA_DH/oxidase_NM_dom_sf"/>
</dbReference>
<dbReference type="GO" id="GO:0003995">
    <property type="term" value="F:acyl-CoA dehydrogenase activity"/>
    <property type="evidence" value="ECO:0007669"/>
    <property type="project" value="TreeGrafter"/>
</dbReference>
<comment type="similarity">
    <text evidence="2 7">Belongs to the acyl-CoA dehydrogenase family.</text>
</comment>
<dbReference type="InterPro" id="IPR050741">
    <property type="entry name" value="Acyl-CoA_dehydrogenase"/>
</dbReference>
<dbReference type="SUPFAM" id="SSF47203">
    <property type="entry name" value="Acyl-CoA dehydrogenase C-terminal domain-like"/>
    <property type="match status" value="1"/>
</dbReference>
<organism evidence="11 12">
    <name type="scientific">Palleronia pontilimi</name>
    <dbReference type="NCBI Taxonomy" id="1964209"/>
    <lineage>
        <taxon>Bacteria</taxon>
        <taxon>Pseudomonadati</taxon>
        <taxon>Pseudomonadota</taxon>
        <taxon>Alphaproteobacteria</taxon>
        <taxon>Rhodobacterales</taxon>
        <taxon>Roseobacteraceae</taxon>
        <taxon>Palleronia</taxon>
    </lineage>
</organism>
<protein>
    <submittedName>
        <fullName evidence="11">Acyl-CoA dehydrogenase family protein</fullName>
    </submittedName>
</protein>
<dbReference type="PANTHER" id="PTHR48083">
    <property type="entry name" value="MEDIUM-CHAIN SPECIFIC ACYL-COA DEHYDROGENASE, MITOCHONDRIAL-RELATED"/>
    <property type="match status" value="1"/>
</dbReference>
<dbReference type="InterPro" id="IPR036250">
    <property type="entry name" value="AcylCo_DH-like_C"/>
</dbReference>
<dbReference type="InterPro" id="IPR046373">
    <property type="entry name" value="Acyl-CoA_Oxase/DH_mid-dom_sf"/>
</dbReference>
<dbReference type="InterPro" id="IPR037069">
    <property type="entry name" value="AcylCoA_DH/ox_N_sf"/>
</dbReference>
<dbReference type="Gene3D" id="2.40.110.10">
    <property type="entry name" value="Butyryl-CoA Dehydrogenase, subunit A, domain 2"/>
    <property type="match status" value="1"/>
</dbReference>
<keyword evidence="5 7" id="KW-0274">FAD</keyword>
<dbReference type="InterPro" id="IPR006091">
    <property type="entry name" value="Acyl-CoA_Oxase/DH_mid-dom"/>
</dbReference>
<dbReference type="Pfam" id="PF00441">
    <property type="entry name" value="Acyl-CoA_dh_1"/>
    <property type="match status" value="1"/>
</dbReference>
<feature type="domain" description="Acyl-CoA dehydrogenase/oxidase N-terminal" evidence="10">
    <location>
        <begin position="6"/>
        <end position="125"/>
    </location>
</feature>
<evidence type="ECO:0000256" key="6">
    <source>
        <dbReference type="ARBA" id="ARBA00023002"/>
    </source>
</evidence>
<gene>
    <name evidence="11" type="ORF">ILP92_04605</name>
</gene>
<dbReference type="EMBL" id="JAEKPD010000002">
    <property type="protein sequence ID" value="MBJ3762027.1"/>
    <property type="molecule type" value="Genomic_DNA"/>
</dbReference>
<evidence type="ECO:0000256" key="5">
    <source>
        <dbReference type="ARBA" id="ARBA00022827"/>
    </source>
</evidence>
<comment type="caution">
    <text evidence="11">The sequence shown here is derived from an EMBL/GenBank/DDBJ whole genome shotgun (WGS) entry which is preliminary data.</text>
</comment>
<evidence type="ECO:0000256" key="4">
    <source>
        <dbReference type="ARBA" id="ARBA00022630"/>
    </source>
</evidence>
<comment type="cofactor">
    <cofactor evidence="1 7">
        <name>FAD</name>
        <dbReference type="ChEBI" id="CHEBI:57692"/>
    </cofactor>
</comment>
<evidence type="ECO:0000256" key="3">
    <source>
        <dbReference type="ARBA" id="ARBA00011738"/>
    </source>
</evidence>
<evidence type="ECO:0000313" key="11">
    <source>
        <dbReference type="EMBL" id="MBJ3762027.1"/>
    </source>
</evidence>
<evidence type="ECO:0000256" key="7">
    <source>
        <dbReference type="RuleBase" id="RU362125"/>
    </source>
</evidence>
<dbReference type="Pfam" id="PF02771">
    <property type="entry name" value="Acyl-CoA_dh_N"/>
    <property type="match status" value="1"/>
</dbReference>
<evidence type="ECO:0000256" key="1">
    <source>
        <dbReference type="ARBA" id="ARBA00001974"/>
    </source>
</evidence>
<dbReference type="GO" id="GO:0050660">
    <property type="term" value="F:flavin adenine dinucleotide binding"/>
    <property type="evidence" value="ECO:0007669"/>
    <property type="project" value="InterPro"/>
</dbReference>
<feature type="domain" description="Acyl-CoA dehydrogenase/oxidase C-terminal" evidence="8">
    <location>
        <begin position="239"/>
        <end position="387"/>
    </location>
</feature>
<dbReference type="RefSeq" id="WP_198915186.1">
    <property type="nucleotide sequence ID" value="NZ_JAEKPD010000002.1"/>
</dbReference>
<dbReference type="InterPro" id="IPR009075">
    <property type="entry name" value="AcylCo_DH/oxidase_C"/>
</dbReference>
<keyword evidence="4 7" id="KW-0285">Flavoprotein</keyword>
<evidence type="ECO:0000259" key="9">
    <source>
        <dbReference type="Pfam" id="PF02770"/>
    </source>
</evidence>
<keyword evidence="12" id="KW-1185">Reference proteome</keyword>
<keyword evidence="6 7" id="KW-0560">Oxidoreductase</keyword>